<keyword evidence="2" id="KW-0378">Hydrolase</keyword>
<dbReference type="SUPFAM" id="SSF63825">
    <property type="entry name" value="YWTD domain"/>
    <property type="match status" value="1"/>
</dbReference>
<keyword evidence="2" id="KW-0645">Protease</keyword>
<keyword evidence="2" id="KW-0121">Carboxypeptidase</keyword>
<evidence type="ECO:0000313" key="3">
    <source>
        <dbReference type="Proteomes" id="UP000576645"/>
    </source>
</evidence>
<dbReference type="SUPFAM" id="SSF49464">
    <property type="entry name" value="Carboxypeptidase regulatory domain-like"/>
    <property type="match status" value="1"/>
</dbReference>
<dbReference type="GO" id="GO:0004180">
    <property type="term" value="F:carboxypeptidase activity"/>
    <property type="evidence" value="ECO:0007669"/>
    <property type="project" value="UniProtKB-KW"/>
</dbReference>
<dbReference type="RefSeq" id="WP_171352786.1">
    <property type="nucleotide sequence ID" value="NZ_VTXP01000005.1"/>
</dbReference>
<feature type="chain" id="PRO_5042966474" evidence="1">
    <location>
        <begin position="18"/>
        <end position="517"/>
    </location>
</feature>
<dbReference type="AlphaFoldDB" id="A0AAP6ZLN1"/>
<dbReference type="Proteomes" id="UP000576645">
    <property type="component" value="Unassembled WGS sequence"/>
</dbReference>
<organism evidence="2 3">
    <name type="scientific">Vibrio coralliilyticus</name>
    <dbReference type="NCBI Taxonomy" id="190893"/>
    <lineage>
        <taxon>Bacteria</taxon>
        <taxon>Pseudomonadati</taxon>
        <taxon>Pseudomonadota</taxon>
        <taxon>Gammaproteobacteria</taxon>
        <taxon>Vibrionales</taxon>
        <taxon>Vibrionaceae</taxon>
        <taxon>Vibrio</taxon>
    </lineage>
</organism>
<sequence length="517" mass="58516">MRYLALLAALLSLGTNASPNFPDLSDYQKIDKVSGTTSLSRNVGVIGNQVIFKDFGVWKFGPKLPVTGSGYTDKYVYNTDRFIAIGSNSEHKVWLYERENAFKPNWTLSSTIELPDDVDPQLSQFGESVYLDDQLLTISDPKQRSIYIYLRNSGEWQLVDKLDVNSYPDPTYRSLGFTVRRYANELYISESSAERIFIFRSRDLNTWHLGDVIESPDKTPTQSSQFGFAFDVNKHFLVVSSYTTSYVHVFMRRHPYESWSLQQTIKQADIDTETGYFGHDVELDRTTFMIGDDALGKVYRFDIQKGKELSWQLAEIFQTGGGSNRYGSSFGFESGTLLIGDISNSHLFTRPTSKVNIEGYVYSQNGIPVQNADVRGYFSSAKTDANGAYTIPVPRGWSGSLYAEKFAGAIYTSQTIDLNRTYRDVTLEDLTISEPIMFSTTITISGSCRDTEMYIEEIPRGDQDNVFSRFIQFDLRYGTSGTLTPISEVCDVTPSQLEYDFVDENSIFGVISKMKEE</sequence>
<comment type="caution">
    <text evidence="2">The sequence shown here is derived from an EMBL/GenBank/DDBJ whole genome shotgun (WGS) entry which is preliminary data.</text>
</comment>
<gene>
    <name evidence="2" type="ORF">F0238_12495</name>
</gene>
<dbReference type="InterPro" id="IPR008969">
    <property type="entry name" value="CarboxyPept-like_regulatory"/>
</dbReference>
<dbReference type="PANTHER" id="PTHR36220:SF1">
    <property type="entry name" value="GAMMA TUBULIN COMPLEX COMPONENT C-TERMINAL DOMAIN-CONTAINING PROTEIN"/>
    <property type="match status" value="1"/>
</dbReference>
<feature type="signal peptide" evidence="1">
    <location>
        <begin position="1"/>
        <end position="17"/>
    </location>
</feature>
<reference evidence="2 3" key="1">
    <citation type="submission" date="2019-09" db="EMBL/GenBank/DDBJ databases">
        <title>Draft genome sequencing and comparative genomics of hatchery-associated Vibrios.</title>
        <authorList>
            <person name="Kehlet-Delgado H."/>
            <person name="Mueller R.S."/>
        </authorList>
    </citation>
    <scope>NUCLEOTIDE SEQUENCE [LARGE SCALE GENOMIC DNA]</scope>
    <source>
        <strain evidence="2 3">09-121-3</strain>
    </source>
</reference>
<dbReference type="EMBL" id="VTXP01000005">
    <property type="protein sequence ID" value="NOJ23547.1"/>
    <property type="molecule type" value="Genomic_DNA"/>
</dbReference>
<name>A0AAP6ZLN1_9VIBR</name>
<proteinExistence type="predicted"/>
<evidence type="ECO:0000313" key="2">
    <source>
        <dbReference type="EMBL" id="NOJ23547.1"/>
    </source>
</evidence>
<dbReference type="PANTHER" id="PTHR36220">
    <property type="entry name" value="UNNAMED PRODUCT"/>
    <property type="match status" value="1"/>
</dbReference>
<accession>A0AAP6ZLN1</accession>
<protein>
    <submittedName>
        <fullName evidence="2">Carboxypeptidase regulatory-like domain-containing protein</fullName>
    </submittedName>
</protein>
<evidence type="ECO:0000256" key="1">
    <source>
        <dbReference type="SAM" id="SignalP"/>
    </source>
</evidence>
<keyword evidence="1" id="KW-0732">Signal</keyword>